<keyword evidence="3" id="KW-1185">Reference proteome</keyword>
<evidence type="ECO:0000313" key="3">
    <source>
        <dbReference type="Proteomes" id="UP000236621"/>
    </source>
</evidence>
<name>A0A2K3QKG5_9HYPO</name>
<feature type="compositionally biased region" description="Polar residues" evidence="1">
    <location>
        <begin position="73"/>
        <end position="87"/>
    </location>
</feature>
<dbReference type="EMBL" id="NRSZ01000317">
    <property type="protein sequence ID" value="PNY28009.1"/>
    <property type="molecule type" value="Genomic_DNA"/>
</dbReference>
<proteinExistence type="predicted"/>
<reference evidence="2 3" key="1">
    <citation type="submission" date="2017-08" db="EMBL/GenBank/DDBJ databases">
        <title>Harnessing the power of phylogenomics to disentangle the directionality and signatures of interkingdom host jumping in the parasitic fungal genus Tolypocladium.</title>
        <authorList>
            <person name="Quandt C.A."/>
            <person name="Patterson W."/>
            <person name="Spatafora J.W."/>
        </authorList>
    </citation>
    <scope>NUCLEOTIDE SEQUENCE [LARGE SCALE GENOMIC DNA]</scope>
    <source>
        <strain evidence="2 3">CBS 113982</strain>
    </source>
</reference>
<comment type="caution">
    <text evidence="2">The sequence shown here is derived from an EMBL/GenBank/DDBJ whole genome shotgun (WGS) entry which is preliminary data.</text>
</comment>
<organism evidence="2 3">
    <name type="scientific">Tolypocladium capitatum</name>
    <dbReference type="NCBI Taxonomy" id="45235"/>
    <lineage>
        <taxon>Eukaryota</taxon>
        <taxon>Fungi</taxon>
        <taxon>Dikarya</taxon>
        <taxon>Ascomycota</taxon>
        <taxon>Pezizomycotina</taxon>
        <taxon>Sordariomycetes</taxon>
        <taxon>Hypocreomycetidae</taxon>
        <taxon>Hypocreales</taxon>
        <taxon>Ophiocordycipitaceae</taxon>
        <taxon>Tolypocladium</taxon>
    </lineage>
</organism>
<protein>
    <submittedName>
        <fullName evidence="2">Uncharacterized protein</fullName>
    </submittedName>
</protein>
<feature type="region of interest" description="Disordered" evidence="1">
    <location>
        <begin position="188"/>
        <end position="214"/>
    </location>
</feature>
<evidence type="ECO:0000313" key="2">
    <source>
        <dbReference type="EMBL" id="PNY28009.1"/>
    </source>
</evidence>
<dbReference type="AlphaFoldDB" id="A0A2K3QKG5"/>
<accession>A0A2K3QKG5</accession>
<dbReference type="STRING" id="45235.A0A2K3QKG5"/>
<feature type="compositionally biased region" description="Low complexity" evidence="1">
    <location>
        <begin position="587"/>
        <end position="600"/>
    </location>
</feature>
<dbReference type="OrthoDB" id="3538943at2759"/>
<feature type="compositionally biased region" description="Basic and acidic residues" evidence="1">
    <location>
        <begin position="619"/>
        <end position="628"/>
    </location>
</feature>
<feature type="compositionally biased region" description="Low complexity" evidence="1">
    <location>
        <begin position="188"/>
        <end position="204"/>
    </location>
</feature>
<dbReference type="Proteomes" id="UP000236621">
    <property type="component" value="Unassembled WGS sequence"/>
</dbReference>
<evidence type="ECO:0000256" key="1">
    <source>
        <dbReference type="SAM" id="MobiDB-lite"/>
    </source>
</evidence>
<gene>
    <name evidence="2" type="ORF">TCAP_02076</name>
</gene>
<feature type="region of interest" description="Disordered" evidence="1">
    <location>
        <begin position="315"/>
        <end position="361"/>
    </location>
</feature>
<feature type="compositionally biased region" description="Acidic residues" evidence="1">
    <location>
        <begin position="158"/>
        <end position="169"/>
    </location>
</feature>
<feature type="region of interest" description="Disordered" evidence="1">
    <location>
        <begin position="66"/>
        <end position="169"/>
    </location>
</feature>
<sequence>MSVTSSPRQNITELLGRRILAVIPKDQQKLLERPDSWAVDLKNAPHGLANVPGHVLETAIQAYKESRMDNHSSRSNNPSGSEGSTKINAEPSSPPPEAASSSPPERAISWPSSPERAQPQRPPRKTPVEPPVVRGTPKPASMAPPPLPRPQLQQAPAFDDDLQNSDEEDLEVELPQAQLNVPVHMVAAGPATTATPAQTDSTQAGQTPPCAQPSQRVVPDTVIKQAGPLSTPAAEVRKRRHKLIELTSSPIKAAIPMAASRRMPTTKVYFHDMSSSHSVSSSSMVPEANHDSSLGSMAASIEHSADPVLAAQVVTTEQETSQTDVRMEGDAVETTHQSDDTCRSEAVVDQPAPEPRPQSAPAAVVEELAPGPLVEQPALARSSEAPNQQLNPYEAFAVMYPDYVTVHGGSLWNFIKACVCVEFLQQERSLRECLYDDFIRAFSGGYLRYVAMAGPGQEPLPAIEWFNILAGAALYNRMVVTRRDLEYIFKCFPNEVERARQIIRGGTPDAAREERRAGKKATQAPKPTLRGRQPPRSLGSDGAMDVDPPDTAAVRPPPRLQTPPSLHQRGPFTQLPHPPSPQLGSEASVPAATPTASAPSRYLERLASRAKSSGVRGKRSAEEKARLRDHFRKRQASRGVSSSSSKAR</sequence>
<feature type="region of interest" description="Disordered" evidence="1">
    <location>
        <begin position="503"/>
        <end position="648"/>
    </location>
</feature>